<organism evidence="3 4">
    <name type="scientific">Sedimentibacter acidaminivorans</name>
    <dbReference type="NCBI Taxonomy" id="913099"/>
    <lineage>
        <taxon>Bacteria</taxon>
        <taxon>Bacillati</taxon>
        <taxon>Bacillota</taxon>
        <taxon>Tissierellia</taxon>
        <taxon>Sedimentibacter</taxon>
    </lineage>
</organism>
<dbReference type="EMBL" id="JAGGKS010000007">
    <property type="protein sequence ID" value="MBP1926513.1"/>
    <property type="molecule type" value="Genomic_DNA"/>
</dbReference>
<keyword evidence="4" id="KW-1185">Reference proteome</keyword>
<dbReference type="InterPro" id="IPR043730">
    <property type="entry name" value="DUF5673"/>
</dbReference>
<evidence type="ECO:0000313" key="3">
    <source>
        <dbReference type="EMBL" id="MBP1926513.1"/>
    </source>
</evidence>
<evidence type="ECO:0000313" key="4">
    <source>
        <dbReference type="Proteomes" id="UP001519342"/>
    </source>
</evidence>
<evidence type="ECO:0000259" key="2">
    <source>
        <dbReference type="Pfam" id="PF18923"/>
    </source>
</evidence>
<proteinExistence type="predicted"/>
<keyword evidence="1" id="KW-0812">Transmembrane</keyword>
<dbReference type="Proteomes" id="UP001519342">
    <property type="component" value="Unassembled WGS sequence"/>
</dbReference>
<sequence length="164" mass="19044">MRFNIVLIVFVTILILYEVQSLTRSGELIAKEKNIFYILQVVTWGIFFVAFGLHLKRNIIRNYNNDMSVGNILSNVIWMSLSIVYIIRGLKGSAIRENGIFVFGTFHKWSKIQSYSWVSPNIIQFKFKASKLFKRCKPVAKVNIILKEEAVSEVEKIVQEYFPS</sequence>
<gene>
    <name evidence="3" type="ORF">J2Z76_002382</name>
</gene>
<comment type="caution">
    <text evidence="3">The sequence shown here is derived from an EMBL/GenBank/DDBJ whole genome shotgun (WGS) entry which is preliminary data.</text>
</comment>
<name>A0ABS4GFN9_9FIRM</name>
<feature type="transmembrane region" description="Helical" evidence="1">
    <location>
        <begin position="67"/>
        <end position="87"/>
    </location>
</feature>
<keyword evidence="1" id="KW-1133">Transmembrane helix</keyword>
<reference evidence="3 4" key="1">
    <citation type="submission" date="2021-03" db="EMBL/GenBank/DDBJ databases">
        <title>Genomic Encyclopedia of Type Strains, Phase IV (KMG-IV): sequencing the most valuable type-strain genomes for metagenomic binning, comparative biology and taxonomic classification.</title>
        <authorList>
            <person name="Goeker M."/>
        </authorList>
    </citation>
    <scope>NUCLEOTIDE SEQUENCE [LARGE SCALE GENOMIC DNA]</scope>
    <source>
        <strain evidence="3 4">DSM 24004</strain>
    </source>
</reference>
<protein>
    <recommendedName>
        <fullName evidence="2">DUF5673 domain-containing protein</fullName>
    </recommendedName>
</protein>
<evidence type="ECO:0000256" key="1">
    <source>
        <dbReference type="SAM" id="Phobius"/>
    </source>
</evidence>
<dbReference type="Pfam" id="PF18923">
    <property type="entry name" value="DUF5673"/>
    <property type="match status" value="1"/>
</dbReference>
<feature type="domain" description="DUF5673" evidence="2">
    <location>
        <begin position="93"/>
        <end position="161"/>
    </location>
</feature>
<feature type="transmembrane region" description="Helical" evidence="1">
    <location>
        <begin position="35"/>
        <end position="55"/>
    </location>
</feature>
<dbReference type="RefSeq" id="WP_209512251.1">
    <property type="nucleotide sequence ID" value="NZ_JAGGKS010000007.1"/>
</dbReference>
<accession>A0ABS4GFN9</accession>
<keyword evidence="1" id="KW-0472">Membrane</keyword>